<dbReference type="EMBL" id="JAEDXG010000004">
    <property type="protein sequence ID" value="MBH9696133.1"/>
    <property type="molecule type" value="Genomic_DNA"/>
</dbReference>
<keyword evidence="2" id="KW-0238">DNA-binding</keyword>
<comment type="caution">
    <text evidence="2">The sequence shown here is derived from an EMBL/GenBank/DDBJ whole genome shotgun (WGS) entry which is preliminary data.</text>
</comment>
<evidence type="ECO:0000313" key="3">
    <source>
        <dbReference type="Proteomes" id="UP000645612"/>
    </source>
</evidence>
<gene>
    <name evidence="2" type="ORF">JAO13_06715</name>
</gene>
<feature type="domain" description="Putative DNA-binding" evidence="1">
    <location>
        <begin position="3"/>
        <end position="91"/>
    </location>
</feature>
<evidence type="ECO:0000313" key="2">
    <source>
        <dbReference type="EMBL" id="MBH9696133.1"/>
    </source>
</evidence>
<evidence type="ECO:0000259" key="1">
    <source>
        <dbReference type="Pfam" id="PF09836"/>
    </source>
</evidence>
<accession>A0A8I1AGB4</accession>
<dbReference type="GO" id="GO:0003677">
    <property type="term" value="F:DNA binding"/>
    <property type="evidence" value="ECO:0007669"/>
    <property type="project" value="UniProtKB-KW"/>
</dbReference>
<dbReference type="InterPro" id="IPR018640">
    <property type="entry name" value="DUF2063"/>
</dbReference>
<dbReference type="Proteomes" id="UP000645612">
    <property type="component" value="Unassembled WGS sequence"/>
</dbReference>
<dbReference type="InterPro" id="IPR044922">
    <property type="entry name" value="DUF2063_N_sf"/>
</dbReference>
<proteinExistence type="predicted"/>
<dbReference type="RefSeq" id="WP_182594300.1">
    <property type="nucleotide sequence ID" value="NZ_JAEDXF010000004.1"/>
</dbReference>
<dbReference type="AlphaFoldDB" id="A0A8I1AGB4"/>
<sequence length="251" mass="27091">MESFAKPLLDPKLPPPAGLTAWNGSDPAARYAVYRNNVVISLIDALADTFPVVQQLVGEDFFHAMAREHARKHPPTSPVLAFYGQDFPDFIANFEAAASLPYLADVARLEWAYVCAFHAADVDSLPTPVLAERLAQPERLAVTRLRFAPAVRLIRSSHAVVSIWQAHQVEGEGCAIDPATAEAALVVRPELTVQIVPLSAAAADFLSELMAGQSLETVYEKCAASGDLDMAGIFSLLLQTRALTAVEPTEI</sequence>
<organism evidence="2 3">
    <name type="scientific">Burkholderia cepacia</name>
    <name type="common">Pseudomonas cepacia</name>
    <dbReference type="NCBI Taxonomy" id="292"/>
    <lineage>
        <taxon>Bacteria</taxon>
        <taxon>Pseudomonadati</taxon>
        <taxon>Pseudomonadota</taxon>
        <taxon>Betaproteobacteria</taxon>
        <taxon>Burkholderiales</taxon>
        <taxon>Burkholderiaceae</taxon>
        <taxon>Burkholderia</taxon>
        <taxon>Burkholderia cepacia complex</taxon>
    </lineage>
</organism>
<name>A0A8I1AGB4_BURCE</name>
<protein>
    <submittedName>
        <fullName evidence="2">Putative DNA-binding domain-containing protein</fullName>
    </submittedName>
</protein>
<dbReference type="Pfam" id="PF09836">
    <property type="entry name" value="DUF2063"/>
    <property type="match status" value="1"/>
</dbReference>
<reference evidence="2" key="1">
    <citation type="submission" date="2020-12" db="EMBL/GenBank/DDBJ databases">
        <title>Burkholderia cepacia complex in Mexico.</title>
        <authorList>
            <person name="Estrada P."/>
        </authorList>
    </citation>
    <scope>NUCLEOTIDE SEQUENCE</scope>
    <source>
        <strain evidence="2">871</strain>
    </source>
</reference>
<dbReference type="Gene3D" id="1.10.150.690">
    <property type="entry name" value="DUF2063"/>
    <property type="match status" value="1"/>
</dbReference>